<dbReference type="Proteomes" id="UP001142489">
    <property type="component" value="Unassembled WGS sequence"/>
</dbReference>
<dbReference type="OrthoDB" id="109171at2759"/>
<accession>A0A9Q0XZ55</accession>
<evidence type="ECO:0000313" key="1">
    <source>
        <dbReference type="EMBL" id="KAJ7332485.1"/>
    </source>
</evidence>
<comment type="caution">
    <text evidence="1">The sequence shown here is derived from an EMBL/GenBank/DDBJ whole genome shotgun (WGS) entry which is preliminary data.</text>
</comment>
<organism evidence="1 2">
    <name type="scientific">Phrynocephalus forsythii</name>
    <dbReference type="NCBI Taxonomy" id="171643"/>
    <lineage>
        <taxon>Eukaryota</taxon>
        <taxon>Metazoa</taxon>
        <taxon>Chordata</taxon>
        <taxon>Craniata</taxon>
        <taxon>Vertebrata</taxon>
        <taxon>Euteleostomi</taxon>
        <taxon>Lepidosauria</taxon>
        <taxon>Squamata</taxon>
        <taxon>Bifurcata</taxon>
        <taxon>Unidentata</taxon>
        <taxon>Episquamata</taxon>
        <taxon>Toxicofera</taxon>
        <taxon>Iguania</taxon>
        <taxon>Acrodonta</taxon>
        <taxon>Agamidae</taxon>
        <taxon>Agaminae</taxon>
        <taxon>Phrynocephalus</taxon>
    </lineage>
</organism>
<evidence type="ECO:0000313" key="2">
    <source>
        <dbReference type="Proteomes" id="UP001142489"/>
    </source>
</evidence>
<reference evidence="1" key="1">
    <citation type="journal article" date="2023" name="DNA Res.">
        <title>Chromosome-level genome assembly of Phrynocephalus forsythii using third-generation DNA sequencing and Hi-C analysis.</title>
        <authorList>
            <person name="Qi Y."/>
            <person name="Zhao W."/>
            <person name="Zhao Y."/>
            <person name="Niu C."/>
            <person name="Cao S."/>
            <person name="Zhang Y."/>
        </authorList>
    </citation>
    <scope>NUCLEOTIDE SEQUENCE</scope>
    <source>
        <tissue evidence="1">Muscle</tissue>
    </source>
</reference>
<protein>
    <submittedName>
        <fullName evidence="1">Uncharacterized protein</fullName>
    </submittedName>
</protein>
<dbReference type="EMBL" id="JAPFRF010000005">
    <property type="protein sequence ID" value="KAJ7332485.1"/>
    <property type="molecule type" value="Genomic_DNA"/>
</dbReference>
<name>A0A9Q0XZ55_9SAUR</name>
<keyword evidence="2" id="KW-1185">Reference proteome</keyword>
<sequence>MVVLLQAQSMEDSAKGIHIAEVLKTALREWGLGTEGQVNRGFMVTDAGHNVINAVERAGFQGIVCTAHKLHLVVGDDIGLGVPKDSWCEGTLDTKALLDKGRKIIGENVATEPCLEEIKHSCPHKEWWTDLQGFLEGLHWLLNLILGDSACQQLLGILQLVMIPQEVEGNCIGNWGRK</sequence>
<dbReference type="AlphaFoldDB" id="A0A9Q0XZ55"/>
<gene>
    <name evidence="1" type="ORF">JRQ81_014665</name>
</gene>
<proteinExistence type="predicted"/>